<keyword evidence="1" id="KW-1133">Transmembrane helix</keyword>
<dbReference type="EMBL" id="RSCE01000011">
    <property type="protein sequence ID" value="RSH78810.1"/>
    <property type="molecule type" value="Genomic_DNA"/>
</dbReference>
<proteinExistence type="predicted"/>
<dbReference type="AlphaFoldDB" id="A0A427XIW9"/>
<keyword evidence="1" id="KW-0472">Membrane</keyword>
<evidence type="ECO:0000313" key="2">
    <source>
        <dbReference type="EMBL" id="RSH78810.1"/>
    </source>
</evidence>
<reference evidence="2 3" key="1">
    <citation type="submission" date="2018-11" db="EMBL/GenBank/DDBJ databases">
        <title>Genome sequence of Apiotrichum porosum DSM 27194.</title>
        <authorList>
            <person name="Aliyu H."/>
            <person name="Gorte O."/>
            <person name="Ochsenreither K."/>
        </authorList>
    </citation>
    <scope>NUCLEOTIDE SEQUENCE [LARGE SCALE GENOMIC DNA]</scope>
    <source>
        <strain evidence="2 3">DSM 27194</strain>
    </source>
</reference>
<sequence length="87" mass="9775">MNEPYGGLGGKIGYIFGGMGTISLFYAIFFVPELDGVDELFEHFDWGWQYNRIETCGYEPDADDKGVVLQVEGALCWLVWRASSVAR</sequence>
<dbReference type="RefSeq" id="XP_028473957.1">
    <property type="nucleotide sequence ID" value="XM_028617494.1"/>
</dbReference>
<evidence type="ECO:0000256" key="1">
    <source>
        <dbReference type="SAM" id="Phobius"/>
    </source>
</evidence>
<evidence type="ECO:0000313" key="3">
    <source>
        <dbReference type="Proteomes" id="UP000279236"/>
    </source>
</evidence>
<comment type="caution">
    <text evidence="2">The sequence shown here is derived from an EMBL/GenBank/DDBJ whole genome shotgun (WGS) entry which is preliminary data.</text>
</comment>
<keyword evidence="3" id="KW-1185">Reference proteome</keyword>
<dbReference type="Proteomes" id="UP000279236">
    <property type="component" value="Unassembled WGS sequence"/>
</dbReference>
<keyword evidence="1" id="KW-0812">Transmembrane</keyword>
<name>A0A427XIW9_9TREE</name>
<accession>A0A427XIW9</accession>
<organism evidence="2 3">
    <name type="scientific">Apiotrichum porosum</name>
    <dbReference type="NCBI Taxonomy" id="105984"/>
    <lineage>
        <taxon>Eukaryota</taxon>
        <taxon>Fungi</taxon>
        <taxon>Dikarya</taxon>
        <taxon>Basidiomycota</taxon>
        <taxon>Agaricomycotina</taxon>
        <taxon>Tremellomycetes</taxon>
        <taxon>Trichosporonales</taxon>
        <taxon>Trichosporonaceae</taxon>
        <taxon>Apiotrichum</taxon>
    </lineage>
</organism>
<dbReference type="GeneID" id="39586266"/>
<protein>
    <submittedName>
        <fullName evidence="2">Uncharacterized protein</fullName>
    </submittedName>
</protein>
<feature type="transmembrane region" description="Helical" evidence="1">
    <location>
        <begin position="12"/>
        <end position="31"/>
    </location>
</feature>
<gene>
    <name evidence="2" type="ORF">EHS24_001723</name>
</gene>